<feature type="chain" id="PRO_5046436877" evidence="1">
    <location>
        <begin position="20"/>
        <end position="207"/>
    </location>
</feature>
<comment type="caution">
    <text evidence="3">The sequence shown here is derived from an EMBL/GenBank/DDBJ whole genome shotgun (WGS) entry which is preliminary data.</text>
</comment>
<evidence type="ECO:0000313" key="3">
    <source>
        <dbReference type="EMBL" id="MFA9194080.1"/>
    </source>
</evidence>
<feature type="signal peptide" evidence="1">
    <location>
        <begin position="1"/>
        <end position="19"/>
    </location>
</feature>
<sequence>MKKVILSALAVFAFGITNAQEVKFGIKGGLNLSSWSGDTEGVNLKYKPGFNGGMFADVKLSEKVSLQPEVLYSLVGTKVDNFTIDLDGNEFTGDVNFNMSYIYVPVMLKLNVAEKFNLEVGPQVGFLVSAKSVVQIEGNSQEIKNDIKEIFNTVDFGVNFGAAYDLDQHFVLGIRYNLGLSNINKNEEGDSSKVNNSVFSLGLGYKF</sequence>
<dbReference type="RefSeq" id="WP_373391185.1">
    <property type="nucleotide sequence ID" value="NZ_JBCFQJ010000007.1"/>
</dbReference>
<dbReference type="Proteomes" id="UP001574170">
    <property type="component" value="Unassembled WGS sequence"/>
</dbReference>
<accession>A0ABV4TJ05</accession>
<evidence type="ECO:0000313" key="4">
    <source>
        <dbReference type="Proteomes" id="UP001574170"/>
    </source>
</evidence>
<evidence type="ECO:0000259" key="2">
    <source>
        <dbReference type="Pfam" id="PF13568"/>
    </source>
</evidence>
<protein>
    <submittedName>
        <fullName evidence="3">Porin family protein</fullName>
    </submittedName>
</protein>
<reference evidence="3 4" key="1">
    <citation type="submission" date="2024-04" db="EMBL/GenBank/DDBJ databases">
        <title>New Clade of Flavobacterium.</title>
        <authorList>
            <person name="Matos L."/>
            <person name="Proenca D.N."/>
            <person name="Fransisco R.M."/>
            <person name="Chung A.P."/>
            <person name="Maccario L."/>
            <person name="Sorensen S.J."/>
            <person name="Morais P.V."/>
        </authorList>
    </citation>
    <scope>NUCLEOTIDE SEQUENCE [LARGE SCALE GENOMIC DNA]</scope>
    <source>
        <strain evidence="3 4">FBOR7N2.3</strain>
    </source>
</reference>
<dbReference type="InterPro" id="IPR011250">
    <property type="entry name" value="OMP/PagP_B-barrel"/>
</dbReference>
<feature type="domain" description="Outer membrane protein beta-barrel" evidence="2">
    <location>
        <begin position="19"/>
        <end position="183"/>
    </location>
</feature>
<dbReference type="PROSITE" id="PS00695">
    <property type="entry name" value="ENT_VIR_OMP_2"/>
    <property type="match status" value="1"/>
</dbReference>
<name>A0ABV4TJ05_9FLAO</name>
<dbReference type="Pfam" id="PF13568">
    <property type="entry name" value="OMP_b-brl_2"/>
    <property type="match status" value="1"/>
</dbReference>
<dbReference type="SUPFAM" id="SSF56925">
    <property type="entry name" value="OMPA-like"/>
    <property type="match status" value="1"/>
</dbReference>
<evidence type="ECO:0000256" key="1">
    <source>
        <dbReference type="SAM" id="SignalP"/>
    </source>
</evidence>
<keyword evidence="4" id="KW-1185">Reference proteome</keyword>
<proteinExistence type="predicted"/>
<gene>
    <name evidence="3" type="ORF">AAGV33_06645</name>
</gene>
<dbReference type="InterPro" id="IPR000758">
    <property type="entry name" value="Enterovir_OMP"/>
</dbReference>
<dbReference type="InterPro" id="IPR025665">
    <property type="entry name" value="Beta-barrel_OMP_2"/>
</dbReference>
<dbReference type="EMBL" id="JBCFQK010000007">
    <property type="protein sequence ID" value="MFA9194080.1"/>
    <property type="molecule type" value="Genomic_DNA"/>
</dbReference>
<organism evidence="3 4">
    <name type="scientific">Flavobacterium magnesitis</name>
    <dbReference type="NCBI Taxonomy" id="3138077"/>
    <lineage>
        <taxon>Bacteria</taxon>
        <taxon>Pseudomonadati</taxon>
        <taxon>Bacteroidota</taxon>
        <taxon>Flavobacteriia</taxon>
        <taxon>Flavobacteriales</taxon>
        <taxon>Flavobacteriaceae</taxon>
        <taxon>Flavobacterium</taxon>
    </lineage>
</organism>
<keyword evidence="1" id="KW-0732">Signal</keyword>